<dbReference type="Pfam" id="PF02698">
    <property type="entry name" value="DUF218"/>
    <property type="match status" value="1"/>
</dbReference>
<name>A0A0G3H1U3_9CORY</name>
<dbReference type="GO" id="GO:0000270">
    <property type="term" value="P:peptidoglycan metabolic process"/>
    <property type="evidence" value="ECO:0007669"/>
    <property type="project" value="TreeGrafter"/>
</dbReference>
<dbReference type="InterPro" id="IPR051599">
    <property type="entry name" value="Cell_Envelope_Assoc"/>
</dbReference>
<organism evidence="2 3">
    <name type="scientific">Corynebacterium mustelae</name>
    <dbReference type="NCBI Taxonomy" id="571915"/>
    <lineage>
        <taxon>Bacteria</taxon>
        <taxon>Bacillati</taxon>
        <taxon>Actinomycetota</taxon>
        <taxon>Actinomycetes</taxon>
        <taxon>Mycobacteriales</taxon>
        <taxon>Corynebacteriaceae</taxon>
        <taxon>Corynebacterium</taxon>
    </lineage>
</organism>
<dbReference type="KEGG" id="cmv:CMUST_03665"/>
<dbReference type="Proteomes" id="UP000035199">
    <property type="component" value="Chromosome"/>
</dbReference>
<proteinExistence type="predicted"/>
<dbReference type="PATRIC" id="fig|571915.4.peg.782"/>
<dbReference type="GO" id="GO:0005886">
    <property type="term" value="C:plasma membrane"/>
    <property type="evidence" value="ECO:0007669"/>
    <property type="project" value="TreeGrafter"/>
</dbReference>
<reference evidence="3" key="2">
    <citation type="submission" date="2015-05" db="EMBL/GenBank/DDBJ databases">
        <title>Complete genome sequence of Corynebacterium mustelae DSM 45274, isolated from various tissues of a male ferret with lethal sepsis.</title>
        <authorList>
            <person name="Ruckert C."/>
            <person name="Albersmeier A."/>
            <person name="Winkler A."/>
            <person name="Tauch A."/>
        </authorList>
    </citation>
    <scope>NUCLEOTIDE SEQUENCE [LARGE SCALE GENOMIC DNA]</scope>
    <source>
        <strain evidence="3">DSM 45274</strain>
    </source>
</reference>
<evidence type="ECO:0000259" key="1">
    <source>
        <dbReference type="Pfam" id="PF02698"/>
    </source>
</evidence>
<protein>
    <submittedName>
        <fullName evidence="2">DUF218 domain-containing protein</fullName>
    </submittedName>
</protein>
<sequence>MTIVVLGCEVYNRRPGKILTSRLETALALANECDDLIIVSGKGESVPMYRWLVDRGIEPLRIWCEDHATSTNENLENSYAELLKAPFPPDLPMKVVTSDFHKFRTQVWAWHLGIPITVTTALTPAPFRQRAFVRELSALPHSMLRVAWRKLWRWLST</sequence>
<dbReference type="CDD" id="cd06259">
    <property type="entry name" value="YdcF-like"/>
    <property type="match status" value="1"/>
</dbReference>
<keyword evidence="3" id="KW-1185">Reference proteome</keyword>
<dbReference type="GO" id="GO:0043164">
    <property type="term" value="P:Gram-negative-bacterium-type cell wall biogenesis"/>
    <property type="evidence" value="ECO:0007669"/>
    <property type="project" value="TreeGrafter"/>
</dbReference>
<dbReference type="OrthoDB" id="4416534at2"/>
<reference evidence="2 3" key="1">
    <citation type="journal article" date="2015" name="Genome Announc.">
        <title>Complete Genome Sequence of the Type Strain Corynebacterium mustelae DSM 45274, Isolated from Various Tissues of a Male Ferret with Lethal Sepsis.</title>
        <authorList>
            <person name="Ruckert C."/>
            <person name="Eimer J."/>
            <person name="Winkler A."/>
            <person name="Tauch A."/>
        </authorList>
    </citation>
    <scope>NUCLEOTIDE SEQUENCE [LARGE SCALE GENOMIC DNA]</scope>
    <source>
        <strain evidence="2 3">DSM 45274</strain>
    </source>
</reference>
<dbReference type="STRING" id="571915.CMUST_03665"/>
<evidence type="ECO:0000313" key="2">
    <source>
        <dbReference type="EMBL" id="AKK05077.1"/>
    </source>
</evidence>
<dbReference type="InterPro" id="IPR014729">
    <property type="entry name" value="Rossmann-like_a/b/a_fold"/>
</dbReference>
<accession>A0A0G3H1U3</accession>
<dbReference type="InterPro" id="IPR003848">
    <property type="entry name" value="DUF218"/>
</dbReference>
<dbReference type="PANTHER" id="PTHR30336:SF4">
    <property type="entry name" value="ENVELOPE BIOGENESIS FACTOR ELYC"/>
    <property type="match status" value="1"/>
</dbReference>
<evidence type="ECO:0000313" key="3">
    <source>
        <dbReference type="Proteomes" id="UP000035199"/>
    </source>
</evidence>
<dbReference type="EMBL" id="CP011542">
    <property type="protein sequence ID" value="AKK05077.1"/>
    <property type="molecule type" value="Genomic_DNA"/>
</dbReference>
<dbReference type="RefSeq" id="WP_047261362.1">
    <property type="nucleotide sequence ID" value="NZ_CP011542.1"/>
</dbReference>
<dbReference type="AlphaFoldDB" id="A0A0G3H1U3"/>
<dbReference type="PANTHER" id="PTHR30336">
    <property type="entry name" value="INNER MEMBRANE PROTEIN, PROBABLE PERMEASE"/>
    <property type="match status" value="1"/>
</dbReference>
<dbReference type="Gene3D" id="3.40.50.620">
    <property type="entry name" value="HUPs"/>
    <property type="match status" value="1"/>
</dbReference>
<gene>
    <name evidence="2" type="ORF">CMUST_03665</name>
</gene>
<feature type="domain" description="DUF218" evidence="1">
    <location>
        <begin position="2"/>
        <end position="131"/>
    </location>
</feature>